<protein>
    <recommendedName>
        <fullName evidence="3">Nucleotidyltransferase</fullName>
    </recommendedName>
</protein>
<keyword evidence="2" id="KW-1185">Reference proteome</keyword>
<dbReference type="AlphaFoldDB" id="A0A401XI28"/>
<proteinExistence type="predicted"/>
<dbReference type="EMBL" id="BHZE01000001">
    <property type="protein sequence ID" value="GCD76648.1"/>
    <property type="molecule type" value="Genomic_DNA"/>
</dbReference>
<dbReference type="RefSeq" id="WP_124396723.1">
    <property type="nucleotide sequence ID" value="NZ_BHZE01000001.1"/>
</dbReference>
<reference evidence="1 2" key="1">
    <citation type="submission" date="2018-11" db="EMBL/GenBank/DDBJ databases">
        <title>Schleiferia aggregans sp. nov., a moderately thermophilic heterotrophic bacterium isolated from microbial mats at a terrestrial hot spring.</title>
        <authorList>
            <person name="Iino T."/>
            <person name="Ohkuma M."/>
            <person name="Haruta S."/>
        </authorList>
    </citation>
    <scope>NUCLEOTIDE SEQUENCE [LARGE SCALE GENOMIC DNA]</scope>
    <source>
        <strain evidence="1 2">LA</strain>
    </source>
</reference>
<accession>A0A401XI28</accession>
<organism evidence="1 2">
    <name type="scientific">Thermaurantimonas aggregans</name>
    <dbReference type="NCBI Taxonomy" id="2173829"/>
    <lineage>
        <taxon>Bacteria</taxon>
        <taxon>Pseudomonadati</taxon>
        <taxon>Bacteroidota</taxon>
        <taxon>Flavobacteriia</taxon>
        <taxon>Flavobacteriales</taxon>
        <taxon>Schleiferiaceae</taxon>
        <taxon>Thermaurantimonas</taxon>
    </lineage>
</organism>
<evidence type="ECO:0000313" key="2">
    <source>
        <dbReference type="Proteomes" id="UP000286715"/>
    </source>
</evidence>
<name>A0A401XI28_9FLAO</name>
<evidence type="ECO:0000313" key="1">
    <source>
        <dbReference type="EMBL" id="GCD76648.1"/>
    </source>
</evidence>
<sequence length="298" mass="34475">MARSIAEIYNELNRVKENMQELHMYVCEGTQTLRRDTAENLRADLQNGSKVAIWRLWLWIMAVASWMVENLFENHKKEIQKIISNTRPHTLQWYAEESKKFQYGYALTWLGDRFGYSSERPESQIISYSSASEEAGKILLKVAKGNKPNLQPLSPTELVAFTEYWQKWKDAGVQLEIRSLPADQISIHAIIEVDRMVLDSNNKLLRDPQIDPIRQKIDEFGASLEFDGIFRLSDFVEALKSAEGVRDVRILSAKHKSHISGWQPILMSVKPYSGYFIFDYNDSLLEYTAVEDNLFTSI</sequence>
<evidence type="ECO:0008006" key="3">
    <source>
        <dbReference type="Google" id="ProtNLM"/>
    </source>
</evidence>
<dbReference type="Proteomes" id="UP000286715">
    <property type="component" value="Unassembled WGS sequence"/>
</dbReference>
<gene>
    <name evidence="1" type="ORF">JCM31826_01300</name>
</gene>
<comment type="caution">
    <text evidence="1">The sequence shown here is derived from an EMBL/GenBank/DDBJ whole genome shotgun (WGS) entry which is preliminary data.</text>
</comment>
<dbReference type="OrthoDB" id="1053324at2"/>